<keyword evidence="2" id="KW-0812">Transmembrane</keyword>
<keyword evidence="5" id="KW-1185">Reference proteome</keyword>
<evidence type="ECO:0000256" key="2">
    <source>
        <dbReference type="SAM" id="Phobius"/>
    </source>
</evidence>
<keyword evidence="3" id="KW-0732">Signal</keyword>
<evidence type="ECO:0008006" key="6">
    <source>
        <dbReference type="Google" id="ProtNLM"/>
    </source>
</evidence>
<gene>
    <name evidence="4" type="ORF">CCHOA_00830</name>
</gene>
<evidence type="ECO:0000313" key="4">
    <source>
        <dbReference type="EMBL" id="AZA12595.1"/>
    </source>
</evidence>
<feature type="signal peptide" evidence="3">
    <location>
        <begin position="1"/>
        <end position="27"/>
    </location>
</feature>
<feature type="transmembrane region" description="Helical" evidence="2">
    <location>
        <begin position="162"/>
        <end position="185"/>
    </location>
</feature>
<dbReference type="KEGG" id="ccho:CCHOA_00830"/>
<dbReference type="RefSeq" id="WP_123925782.1">
    <property type="nucleotide sequence ID" value="NZ_CP033896.1"/>
</dbReference>
<evidence type="ECO:0000313" key="5">
    <source>
        <dbReference type="Proteomes" id="UP000269019"/>
    </source>
</evidence>
<dbReference type="EMBL" id="CP033896">
    <property type="protein sequence ID" value="AZA12595.1"/>
    <property type="molecule type" value="Genomic_DNA"/>
</dbReference>
<dbReference type="AlphaFoldDB" id="A0A3G6J3F1"/>
<keyword evidence="2" id="KW-1133">Transmembrane helix</keyword>
<name>A0A3G6J3F1_9CORY</name>
<keyword evidence="2" id="KW-0472">Membrane</keyword>
<reference evidence="4 5" key="1">
    <citation type="submission" date="2018-11" db="EMBL/GenBank/DDBJ databases">
        <authorList>
            <person name="Kleinhagauer T."/>
            <person name="Glaeser S.P."/>
            <person name="Spergser J."/>
            <person name="Ruckert C."/>
            <person name="Kaempfer P."/>
            <person name="Busse H.-J."/>
        </authorList>
    </citation>
    <scope>NUCLEOTIDE SEQUENCE [LARGE SCALE GENOMIC DNA]</scope>
    <source>
        <strain evidence="4 5">200CH</strain>
    </source>
</reference>
<protein>
    <recommendedName>
        <fullName evidence="6">Secreted protein</fullName>
    </recommendedName>
</protein>
<feature type="compositionally biased region" description="Polar residues" evidence="1">
    <location>
        <begin position="132"/>
        <end position="142"/>
    </location>
</feature>
<evidence type="ECO:0000256" key="3">
    <source>
        <dbReference type="SAM" id="SignalP"/>
    </source>
</evidence>
<accession>A0A3G6J3F1</accession>
<feature type="chain" id="PRO_5018306216" description="Secreted protein" evidence="3">
    <location>
        <begin position="28"/>
        <end position="195"/>
    </location>
</feature>
<proteinExistence type="predicted"/>
<feature type="region of interest" description="Disordered" evidence="1">
    <location>
        <begin position="128"/>
        <end position="157"/>
    </location>
</feature>
<evidence type="ECO:0000256" key="1">
    <source>
        <dbReference type="SAM" id="MobiDB-lite"/>
    </source>
</evidence>
<dbReference type="Proteomes" id="UP000269019">
    <property type="component" value="Chromosome"/>
</dbReference>
<feature type="compositionally biased region" description="Low complexity" evidence="1">
    <location>
        <begin position="144"/>
        <end position="157"/>
    </location>
</feature>
<sequence precursor="true">MQTFKRVLTGAVCASLMFTATTMPAQAKEWGFAEKKIIEFATSIADKKADEKCSNLKNIYGNKSQDEIRERLREQRETDMNLVTNKFAAAIFSPELKAELETIADRGNDNLKTRLIECKVLEPTVSEALGSSKDTNGSSLPGFNTDTNGNKTDNGSSDNQGLVGAVVIIALLAGLAGAVISNPALAAQLNIPVPR</sequence>
<organism evidence="4 5">
    <name type="scientific">Corynebacterium choanae</name>
    <dbReference type="NCBI Taxonomy" id="1862358"/>
    <lineage>
        <taxon>Bacteria</taxon>
        <taxon>Bacillati</taxon>
        <taxon>Actinomycetota</taxon>
        <taxon>Actinomycetes</taxon>
        <taxon>Mycobacteriales</taxon>
        <taxon>Corynebacteriaceae</taxon>
        <taxon>Corynebacterium</taxon>
    </lineage>
</organism>